<dbReference type="InterPro" id="IPR003616">
    <property type="entry name" value="Post-SET_dom"/>
</dbReference>
<keyword evidence="5" id="KW-0949">S-adenosyl-L-methionine</keyword>
<evidence type="ECO:0000259" key="13">
    <source>
        <dbReference type="PROSITE" id="PS51015"/>
    </source>
</evidence>
<feature type="region of interest" description="Disordered" evidence="9">
    <location>
        <begin position="1"/>
        <end position="52"/>
    </location>
</feature>
<proteinExistence type="predicted"/>
<dbReference type="PROSITE" id="PS50867">
    <property type="entry name" value="PRE_SET"/>
    <property type="match status" value="1"/>
</dbReference>
<dbReference type="PANTHER" id="PTHR45660:SF46">
    <property type="entry name" value="HISTONE-LYSINE N-METHYLTRANSFERASE, H3 LYSINE-9 SPECIFIC SUVH6"/>
    <property type="match status" value="1"/>
</dbReference>
<evidence type="ECO:0000256" key="9">
    <source>
        <dbReference type="SAM" id="MobiDB-lite"/>
    </source>
</evidence>
<dbReference type="PROSITE" id="PS50868">
    <property type="entry name" value="POST_SET"/>
    <property type="match status" value="1"/>
</dbReference>
<evidence type="ECO:0000256" key="1">
    <source>
        <dbReference type="ARBA" id="ARBA00004286"/>
    </source>
</evidence>
<gene>
    <name evidence="14" type="primary">SUVH5</name>
    <name evidence="14" type="ORF">KSP40_PGU007010</name>
</gene>
<dbReference type="PROSITE" id="PS51015">
    <property type="entry name" value="YDG"/>
    <property type="match status" value="1"/>
</dbReference>
<evidence type="ECO:0000256" key="6">
    <source>
        <dbReference type="ARBA" id="ARBA00022853"/>
    </source>
</evidence>
<organism evidence="14 15">
    <name type="scientific">Platanthera guangdongensis</name>
    <dbReference type="NCBI Taxonomy" id="2320717"/>
    <lineage>
        <taxon>Eukaryota</taxon>
        <taxon>Viridiplantae</taxon>
        <taxon>Streptophyta</taxon>
        <taxon>Embryophyta</taxon>
        <taxon>Tracheophyta</taxon>
        <taxon>Spermatophyta</taxon>
        <taxon>Magnoliopsida</taxon>
        <taxon>Liliopsida</taxon>
        <taxon>Asparagales</taxon>
        <taxon>Orchidaceae</taxon>
        <taxon>Orchidoideae</taxon>
        <taxon>Orchideae</taxon>
        <taxon>Orchidinae</taxon>
        <taxon>Platanthera</taxon>
    </lineage>
</organism>
<evidence type="ECO:0000259" key="10">
    <source>
        <dbReference type="PROSITE" id="PS50280"/>
    </source>
</evidence>
<dbReference type="SMART" id="SM00466">
    <property type="entry name" value="SRA"/>
    <property type="match status" value="1"/>
</dbReference>
<comment type="subcellular location">
    <subcellularLocation>
        <location evidence="1">Chromosome</location>
    </subcellularLocation>
    <subcellularLocation>
        <location evidence="8">Nucleus</location>
    </subcellularLocation>
</comment>
<evidence type="ECO:0000256" key="4">
    <source>
        <dbReference type="ARBA" id="ARBA00022679"/>
    </source>
</evidence>
<evidence type="ECO:0000256" key="5">
    <source>
        <dbReference type="ARBA" id="ARBA00022691"/>
    </source>
</evidence>
<dbReference type="PROSITE" id="PS51575">
    <property type="entry name" value="SAM_MT43_SUVAR39_2"/>
    <property type="match status" value="1"/>
</dbReference>
<keyword evidence="7 8" id="KW-0539">Nucleus</keyword>
<dbReference type="SUPFAM" id="SSF82199">
    <property type="entry name" value="SET domain"/>
    <property type="match status" value="1"/>
</dbReference>
<feature type="domain" description="Pre-SET" evidence="11">
    <location>
        <begin position="523"/>
        <end position="583"/>
    </location>
</feature>
<feature type="domain" description="Post-SET" evidence="12">
    <location>
        <begin position="742"/>
        <end position="758"/>
    </location>
</feature>
<feature type="domain" description="YDG" evidence="13">
    <location>
        <begin position="307"/>
        <end position="454"/>
    </location>
</feature>
<keyword evidence="3" id="KW-0489">Methyltransferase</keyword>
<sequence>MGGSQLRPPDSAISGKLPDPSDMFYKKENPTSSAAKTAEAAIRPCSVDSDEPTKLQHYSSRYRTRSASKEAFLEVRVEDGQNAGMVNGRGLSFHLRKAQTRSASGREDSQALGNDNFSEILNESSNTPGSSALDPVELDCSSNILGKTTMEIDDTLELIDTVLSPILSTGSSTLRKISLRRTRSSFVNNSTNTSGNAEEPDENRKRSRREEDEGGFKSNGKIGECNIGNLWNLDKGQSAMSNQEDLSRKKVKQALRVFHTIYSRLTGESETESKSKLEYRRSRVDLMALRLLKESNSELKFDSTFIGHVPGIEVGDEFHLRAELCMLGVHRQLQAGIDFLKKDGRILARSIISSGSSRYSDDGQISEVLIYSGSGAPDKDQKLEYGNLALKNSIDAQNLIRVIRGFEDIQIRKSKSSRSRKALRYIYDGLYLAEKFWIEKNDNDCDIFMFQLRRQQEQPELKIKQVKLRSSISFSDICVEDISCGKEKIPICAVNTIDEGSPQPFTYIKEIIYPSNYTQIPPKGCDCFGVCSDSIKCACAVKNGGELPFNGRGAIVQAKPLVYECGPLCKCAPSCHNRVSQYGIKFPLEVFKTKSMGWGLRSLAFISSGSFVCEYAGELIQDDDAQKRSDDEYLFAIGNNYHDAALWEGLPTSIPELQNSGSSEGDETNYTVDASIFGNVARFINHSCMPNLYAQNLLFDHGNKSMPHIMLFASEDIPPLQELTYHYNYTLDAVHDSNGNIKQKVCYCGTVECTGRLY</sequence>
<dbReference type="EMBL" id="JBBWWR010000006">
    <property type="protein sequence ID" value="KAK8964860.1"/>
    <property type="molecule type" value="Genomic_DNA"/>
</dbReference>
<keyword evidence="4" id="KW-0808">Transferase</keyword>
<evidence type="ECO:0000256" key="7">
    <source>
        <dbReference type="ARBA" id="ARBA00023242"/>
    </source>
</evidence>
<dbReference type="Pfam" id="PF02182">
    <property type="entry name" value="SAD_SRA"/>
    <property type="match status" value="1"/>
</dbReference>
<dbReference type="InterPro" id="IPR003105">
    <property type="entry name" value="SRA_YDG"/>
</dbReference>
<evidence type="ECO:0000259" key="11">
    <source>
        <dbReference type="PROSITE" id="PS50867"/>
    </source>
</evidence>
<evidence type="ECO:0000256" key="8">
    <source>
        <dbReference type="PROSITE-ProRule" id="PRU00358"/>
    </source>
</evidence>
<dbReference type="InterPro" id="IPR001214">
    <property type="entry name" value="SET_dom"/>
</dbReference>
<accession>A0ABR2MLC1</accession>
<evidence type="ECO:0000313" key="15">
    <source>
        <dbReference type="Proteomes" id="UP001412067"/>
    </source>
</evidence>
<dbReference type="SMART" id="SM00468">
    <property type="entry name" value="PreSET"/>
    <property type="match status" value="1"/>
</dbReference>
<dbReference type="InterPro" id="IPR046341">
    <property type="entry name" value="SET_dom_sf"/>
</dbReference>
<dbReference type="SUPFAM" id="SSF88697">
    <property type="entry name" value="PUA domain-like"/>
    <property type="match status" value="1"/>
</dbReference>
<dbReference type="Gene3D" id="2.30.280.10">
    <property type="entry name" value="SRA-YDG"/>
    <property type="match status" value="1"/>
</dbReference>
<feature type="region of interest" description="Disordered" evidence="9">
    <location>
        <begin position="186"/>
        <end position="220"/>
    </location>
</feature>
<feature type="compositionally biased region" description="Basic and acidic residues" evidence="9">
    <location>
        <begin position="202"/>
        <end position="215"/>
    </location>
</feature>
<evidence type="ECO:0000259" key="12">
    <source>
        <dbReference type="PROSITE" id="PS50868"/>
    </source>
</evidence>
<feature type="domain" description="SET" evidence="10">
    <location>
        <begin position="586"/>
        <end position="728"/>
    </location>
</feature>
<dbReference type="PROSITE" id="PS50280">
    <property type="entry name" value="SET"/>
    <property type="match status" value="1"/>
</dbReference>
<dbReference type="InterPro" id="IPR051357">
    <property type="entry name" value="H3K9_HMTase_SUVAR3-9"/>
</dbReference>
<dbReference type="Proteomes" id="UP001412067">
    <property type="component" value="Unassembled WGS sequence"/>
</dbReference>
<dbReference type="InterPro" id="IPR015947">
    <property type="entry name" value="PUA-like_sf"/>
</dbReference>
<dbReference type="SMART" id="SM00317">
    <property type="entry name" value="SET"/>
    <property type="match status" value="1"/>
</dbReference>
<name>A0ABR2MLC1_9ASPA</name>
<keyword evidence="15" id="KW-1185">Reference proteome</keyword>
<dbReference type="InterPro" id="IPR025794">
    <property type="entry name" value="H3-K9-MeTrfase_plant"/>
</dbReference>
<dbReference type="PANTHER" id="PTHR45660">
    <property type="entry name" value="HISTONE-LYSINE N-METHYLTRANSFERASE SETMAR"/>
    <property type="match status" value="1"/>
</dbReference>
<keyword evidence="2" id="KW-0158">Chromosome</keyword>
<evidence type="ECO:0000313" key="14">
    <source>
        <dbReference type="EMBL" id="KAK8964860.1"/>
    </source>
</evidence>
<evidence type="ECO:0000256" key="2">
    <source>
        <dbReference type="ARBA" id="ARBA00022454"/>
    </source>
</evidence>
<evidence type="ECO:0000256" key="3">
    <source>
        <dbReference type="ARBA" id="ARBA00022603"/>
    </source>
</evidence>
<dbReference type="InterPro" id="IPR036987">
    <property type="entry name" value="SRA-YDG_sf"/>
</dbReference>
<comment type="caution">
    <text evidence="14">The sequence shown here is derived from an EMBL/GenBank/DDBJ whole genome shotgun (WGS) entry which is preliminary data.</text>
</comment>
<dbReference type="InterPro" id="IPR007728">
    <property type="entry name" value="Pre-SET_dom"/>
</dbReference>
<keyword evidence="6" id="KW-0156">Chromatin regulator</keyword>
<dbReference type="Pfam" id="PF05033">
    <property type="entry name" value="Pre-SET"/>
    <property type="match status" value="1"/>
</dbReference>
<dbReference type="Pfam" id="PF00856">
    <property type="entry name" value="SET"/>
    <property type="match status" value="1"/>
</dbReference>
<dbReference type="Gene3D" id="2.170.270.10">
    <property type="entry name" value="SET domain"/>
    <property type="match status" value="1"/>
</dbReference>
<reference evidence="14 15" key="1">
    <citation type="journal article" date="2022" name="Nat. Plants">
        <title>Genomes of leafy and leafless Platanthera orchids illuminate the evolution of mycoheterotrophy.</title>
        <authorList>
            <person name="Li M.H."/>
            <person name="Liu K.W."/>
            <person name="Li Z."/>
            <person name="Lu H.C."/>
            <person name="Ye Q.L."/>
            <person name="Zhang D."/>
            <person name="Wang J.Y."/>
            <person name="Li Y.F."/>
            <person name="Zhong Z.M."/>
            <person name="Liu X."/>
            <person name="Yu X."/>
            <person name="Liu D.K."/>
            <person name="Tu X.D."/>
            <person name="Liu B."/>
            <person name="Hao Y."/>
            <person name="Liao X.Y."/>
            <person name="Jiang Y.T."/>
            <person name="Sun W.H."/>
            <person name="Chen J."/>
            <person name="Chen Y.Q."/>
            <person name="Ai Y."/>
            <person name="Zhai J.W."/>
            <person name="Wu S.S."/>
            <person name="Zhou Z."/>
            <person name="Hsiao Y.Y."/>
            <person name="Wu W.L."/>
            <person name="Chen Y.Y."/>
            <person name="Lin Y.F."/>
            <person name="Hsu J.L."/>
            <person name="Li C.Y."/>
            <person name="Wang Z.W."/>
            <person name="Zhao X."/>
            <person name="Zhong W.Y."/>
            <person name="Ma X.K."/>
            <person name="Ma L."/>
            <person name="Huang J."/>
            <person name="Chen G.Z."/>
            <person name="Huang M.Z."/>
            <person name="Huang L."/>
            <person name="Peng D.H."/>
            <person name="Luo Y.B."/>
            <person name="Zou S.Q."/>
            <person name="Chen S.P."/>
            <person name="Lan S."/>
            <person name="Tsai W.C."/>
            <person name="Van de Peer Y."/>
            <person name="Liu Z.J."/>
        </authorList>
    </citation>
    <scope>NUCLEOTIDE SEQUENCE [LARGE SCALE GENOMIC DNA]</scope>
    <source>
        <strain evidence="14">Lor288</strain>
    </source>
</reference>
<feature type="compositionally biased region" description="Polar residues" evidence="9">
    <location>
        <begin position="186"/>
        <end position="196"/>
    </location>
</feature>
<protein>
    <submittedName>
        <fullName evidence="14">Histone-lysine N-methyltransferase, H3 lysine-9 specific SUVH5</fullName>
    </submittedName>
</protein>